<evidence type="ECO:0000313" key="3">
    <source>
        <dbReference type="Proteomes" id="UP000070134"/>
    </source>
</evidence>
<feature type="compositionally biased region" description="Low complexity" evidence="1">
    <location>
        <begin position="285"/>
        <end position="296"/>
    </location>
</feature>
<evidence type="ECO:0000313" key="2">
    <source>
        <dbReference type="EMBL" id="AMM31935.1"/>
    </source>
</evidence>
<proteinExistence type="predicted"/>
<feature type="region of interest" description="Disordered" evidence="1">
    <location>
        <begin position="26"/>
        <end position="64"/>
    </location>
</feature>
<dbReference type="EMBL" id="CP014518">
    <property type="protein sequence ID" value="AMM31935.1"/>
    <property type="molecule type" value="Genomic_DNA"/>
</dbReference>
<dbReference type="AlphaFoldDB" id="A0A126ZZX2"/>
<organism evidence="2 3">
    <name type="scientific">Sinomonas atrocyanea</name>
    <dbReference type="NCBI Taxonomy" id="37927"/>
    <lineage>
        <taxon>Bacteria</taxon>
        <taxon>Bacillati</taxon>
        <taxon>Actinomycetota</taxon>
        <taxon>Actinomycetes</taxon>
        <taxon>Micrococcales</taxon>
        <taxon>Micrococcaceae</taxon>
        <taxon>Sinomonas</taxon>
    </lineage>
</organism>
<feature type="compositionally biased region" description="Basic and acidic residues" evidence="1">
    <location>
        <begin position="165"/>
        <end position="178"/>
    </location>
</feature>
<reference evidence="2 3" key="1">
    <citation type="submission" date="2016-02" db="EMBL/GenBank/DDBJ databases">
        <title>Complete genome of Sinomonas atrocyanea KCTC 3377.</title>
        <authorList>
            <person name="Kim K.M."/>
        </authorList>
    </citation>
    <scope>NUCLEOTIDE SEQUENCE [LARGE SCALE GENOMIC DNA]</scope>
    <source>
        <strain evidence="2 3">KCTC 3377</strain>
    </source>
</reference>
<feature type="compositionally biased region" description="Basic residues" evidence="1">
    <location>
        <begin position="326"/>
        <end position="335"/>
    </location>
</feature>
<feature type="region of interest" description="Disordered" evidence="1">
    <location>
        <begin position="227"/>
        <end position="335"/>
    </location>
</feature>
<gene>
    <name evidence="2" type="ORF">SA2016_1255</name>
</gene>
<dbReference type="KEGG" id="satk:SA2016_1255"/>
<name>A0A126ZZX2_9MICC</name>
<feature type="region of interest" description="Disordered" evidence="1">
    <location>
        <begin position="130"/>
        <end position="178"/>
    </location>
</feature>
<protein>
    <submittedName>
        <fullName evidence="2">Uncharacterized protein</fullName>
    </submittedName>
</protein>
<evidence type="ECO:0000256" key="1">
    <source>
        <dbReference type="SAM" id="MobiDB-lite"/>
    </source>
</evidence>
<keyword evidence="3" id="KW-1185">Reference proteome</keyword>
<feature type="compositionally biased region" description="Basic residues" evidence="1">
    <location>
        <begin position="52"/>
        <end position="64"/>
    </location>
</feature>
<feature type="region of interest" description="Disordered" evidence="1">
    <location>
        <begin position="81"/>
        <end position="107"/>
    </location>
</feature>
<dbReference type="Proteomes" id="UP000070134">
    <property type="component" value="Chromosome"/>
</dbReference>
<sequence length="335" mass="36290">MIGTDGKGNRRRYGFQVSQVEELWANSGDCIQARPERERRQRPIPGDSFQQRTHHQNGARPRHRALVRVDEQYGSREFAQTTEAGLRANQEIPSSEQTAGRRRRLAGDAGAGLHSACLVISTGLRPCSGLPGHRVPSESDAPDHRPGGTHTGVRGRRSGSASSIRPRESPSREMGHCQQVDDVRCTSSARNRCGAAGRACCGRARRHRRLAAQATALPAGLGRRALGADLHRPRGSRALGDEPRASTLKRRGVGSPKPMSHWPRVSDIAGARRMAQRGSRWRAALSSGGTSSSELGGNLGHRERAVQRSGGPPGRAGARTRQPLRLQRHQRPVGG</sequence>
<feature type="compositionally biased region" description="Low complexity" evidence="1">
    <location>
        <begin position="315"/>
        <end position="325"/>
    </location>
</feature>
<accession>A0A126ZZX2</accession>
<feature type="compositionally biased region" description="Basic and acidic residues" evidence="1">
    <location>
        <begin position="135"/>
        <end position="146"/>
    </location>
</feature>